<evidence type="ECO:0000313" key="5">
    <source>
        <dbReference type="Proteomes" id="UP001500620"/>
    </source>
</evidence>
<keyword evidence="5" id="KW-1185">Reference proteome</keyword>
<dbReference type="Pfam" id="PF12802">
    <property type="entry name" value="MarR_2"/>
    <property type="match status" value="1"/>
</dbReference>
<proteinExistence type="predicted"/>
<dbReference type="Pfam" id="PF13936">
    <property type="entry name" value="HTH_38"/>
    <property type="match status" value="1"/>
</dbReference>
<dbReference type="InterPro" id="IPR000835">
    <property type="entry name" value="HTH_MarR-typ"/>
</dbReference>
<evidence type="ECO:0000259" key="3">
    <source>
        <dbReference type="Pfam" id="PF13936"/>
    </source>
</evidence>
<evidence type="ECO:0000256" key="1">
    <source>
        <dbReference type="SAM" id="MobiDB-lite"/>
    </source>
</evidence>
<dbReference type="SUPFAM" id="SSF46689">
    <property type="entry name" value="Homeodomain-like"/>
    <property type="match status" value="1"/>
</dbReference>
<dbReference type="InterPro" id="IPR036390">
    <property type="entry name" value="WH_DNA-bd_sf"/>
</dbReference>
<dbReference type="Proteomes" id="UP001500620">
    <property type="component" value="Unassembled WGS sequence"/>
</dbReference>
<dbReference type="EMBL" id="BAABAT010000006">
    <property type="protein sequence ID" value="GAA4248905.1"/>
    <property type="molecule type" value="Genomic_DNA"/>
</dbReference>
<sequence length="359" mass="38292">MALPPNATRCNAMPANATLVGMPGVRLTQEDRERIAAGLAEGLDYAEIARRLGRPTSTISREVARNLRPGGYQATEAHRATLQRRAARRGPSTTESESGLDKSVDSVAGLIGHIMIYRDVTVERAGLPRDPQVTAEFDERFAALMVETGLPRMAARVLGALVTTDAGALSAAELVGRLRVSPASVSKAVGYLESLDVVRRERVPGRRERYVIDDDVWLQSWLTSARLHRMWGEAARDGAAVYGADTPAGVRLEQMGRFFGSLSDQMTGGLDPQLATDLLTVVAALVHAAGPRTVEQLADALGWEARRVAAAVDLAERRSDIGDPVAPRAVPGGYVAVANDQRLTEAQRAALSGNGTAGN</sequence>
<reference evidence="5" key="1">
    <citation type="journal article" date="2019" name="Int. J. Syst. Evol. Microbiol.">
        <title>The Global Catalogue of Microorganisms (GCM) 10K type strain sequencing project: providing services to taxonomists for standard genome sequencing and annotation.</title>
        <authorList>
            <consortium name="The Broad Institute Genomics Platform"/>
            <consortium name="The Broad Institute Genome Sequencing Center for Infectious Disease"/>
            <person name="Wu L."/>
            <person name="Ma J."/>
        </authorList>
    </citation>
    <scope>NUCLEOTIDE SEQUENCE [LARGE SCALE GENOMIC DNA]</scope>
    <source>
        <strain evidence="5">JCM 17441</strain>
    </source>
</reference>
<dbReference type="PANTHER" id="PTHR10948:SF23">
    <property type="entry name" value="TRANSPOSASE INSI FOR INSERTION SEQUENCE ELEMENT IS30A-RELATED"/>
    <property type="match status" value="1"/>
</dbReference>
<dbReference type="InterPro" id="IPR009057">
    <property type="entry name" value="Homeodomain-like_sf"/>
</dbReference>
<feature type="domain" description="Transposase IS30-like HTH" evidence="3">
    <location>
        <begin position="26"/>
        <end position="66"/>
    </location>
</feature>
<evidence type="ECO:0000259" key="2">
    <source>
        <dbReference type="Pfam" id="PF12802"/>
    </source>
</evidence>
<evidence type="ECO:0008006" key="6">
    <source>
        <dbReference type="Google" id="ProtNLM"/>
    </source>
</evidence>
<organism evidence="4 5">
    <name type="scientific">Dactylosporangium darangshiense</name>
    <dbReference type="NCBI Taxonomy" id="579108"/>
    <lineage>
        <taxon>Bacteria</taxon>
        <taxon>Bacillati</taxon>
        <taxon>Actinomycetota</taxon>
        <taxon>Actinomycetes</taxon>
        <taxon>Micromonosporales</taxon>
        <taxon>Micromonosporaceae</taxon>
        <taxon>Dactylosporangium</taxon>
    </lineage>
</organism>
<dbReference type="SUPFAM" id="SSF46785">
    <property type="entry name" value="Winged helix' DNA-binding domain"/>
    <property type="match status" value="1"/>
</dbReference>
<feature type="domain" description="HTH marR-type" evidence="2">
    <location>
        <begin position="149"/>
        <end position="205"/>
    </location>
</feature>
<protein>
    <recommendedName>
        <fullName evidence="6">MarR family transcriptional regulator</fullName>
    </recommendedName>
</protein>
<dbReference type="InterPro" id="IPR025246">
    <property type="entry name" value="IS30-like_HTH"/>
</dbReference>
<evidence type="ECO:0000313" key="4">
    <source>
        <dbReference type="EMBL" id="GAA4248905.1"/>
    </source>
</evidence>
<comment type="caution">
    <text evidence="4">The sequence shown here is derived from an EMBL/GenBank/DDBJ whole genome shotgun (WGS) entry which is preliminary data.</text>
</comment>
<dbReference type="InterPro" id="IPR036388">
    <property type="entry name" value="WH-like_DNA-bd_sf"/>
</dbReference>
<name>A0ABP8D717_9ACTN</name>
<gene>
    <name evidence="4" type="ORF">GCM10022255_030810</name>
</gene>
<dbReference type="InterPro" id="IPR051917">
    <property type="entry name" value="Transposase-Integrase"/>
</dbReference>
<dbReference type="Gene3D" id="1.10.10.10">
    <property type="entry name" value="Winged helix-like DNA-binding domain superfamily/Winged helix DNA-binding domain"/>
    <property type="match status" value="1"/>
</dbReference>
<accession>A0ABP8D717</accession>
<dbReference type="PANTHER" id="PTHR10948">
    <property type="entry name" value="TRANSPOSASE"/>
    <property type="match status" value="1"/>
</dbReference>
<feature type="region of interest" description="Disordered" evidence="1">
    <location>
        <begin position="81"/>
        <end position="101"/>
    </location>
</feature>